<comment type="caution">
    <text evidence="1">The sequence shown here is derived from an EMBL/GenBank/DDBJ whole genome shotgun (WGS) entry which is preliminary data.</text>
</comment>
<evidence type="ECO:0000313" key="2">
    <source>
        <dbReference type="Proteomes" id="UP000824120"/>
    </source>
</evidence>
<protein>
    <submittedName>
        <fullName evidence="1">Uncharacterized protein</fullName>
    </submittedName>
</protein>
<name>A0A9J5ZKH5_SOLCO</name>
<evidence type="ECO:0000313" key="1">
    <source>
        <dbReference type="EMBL" id="KAG5612638.1"/>
    </source>
</evidence>
<dbReference type="EMBL" id="JACXVP010000004">
    <property type="protein sequence ID" value="KAG5612638.1"/>
    <property type="molecule type" value="Genomic_DNA"/>
</dbReference>
<accession>A0A9J5ZKH5</accession>
<gene>
    <name evidence="1" type="ORF">H5410_023919</name>
</gene>
<reference evidence="1 2" key="1">
    <citation type="submission" date="2020-09" db="EMBL/GenBank/DDBJ databases">
        <title>De no assembly of potato wild relative species, Solanum commersonii.</title>
        <authorList>
            <person name="Cho K."/>
        </authorList>
    </citation>
    <scope>NUCLEOTIDE SEQUENCE [LARGE SCALE GENOMIC DNA]</scope>
    <source>
        <strain evidence="1">LZ3.2</strain>
        <tissue evidence="1">Leaf</tissue>
    </source>
</reference>
<proteinExistence type="predicted"/>
<sequence>MTCNFVGPKYRTFTVFVSKSLVELKADILKQTYLEKLQLLCIQSKFQKRSSTCPFSHYTYGWI</sequence>
<dbReference type="Proteomes" id="UP000824120">
    <property type="component" value="Chromosome 4"/>
</dbReference>
<keyword evidence="2" id="KW-1185">Reference proteome</keyword>
<organism evidence="1 2">
    <name type="scientific">Solanum commersonii</name>
    <name type="common">Commerson's wild potato</name>
    <name type="synonym">Commerson's nightshade</name>
    <dbReference type="NCBI Taxonomy" id="4109"/>
    <lineage>
        <taxon>Eukaryota</taxon>
        <taxon>Viridiplantae</taxon>
        <taxon>Streptophyta</taxon>
        <taxon>Embryophyta</taxon>
        <taxon>Tracheophyta</taxon>
        <taxon>Spermatophyta</taxon>
        <taxon>Magnoliopsida</taxon>
        <taxon>eudicotyledons</taxon>
        <taxon>Gunneridae</taxon>
        <taxon>Pentapetalae</taxon>
        <taxon>asterids</taxon>
        <taxon>lamiids</taxon>
        <taxon>Solanales</taxon>
        <taxon>Solanaceae</taxon>
        <taxon>Solanoideae</taxon>
        <taxon>Solaneae</taxon>
        <taxon>Solanum</taxon>
    </lineage>
</organism>
<dbReference type="AlphaFoldDB" id="A0A9J5ZKH5"/>